<name>A0AC35UDZ5_9BILA</name>
<protein>
    <submittedName>
        <fullName evidence="2">F-box domain-containing protein</fullName>
    </submittedName>
</protein>
<proteinExistence type="predicted"/>
<accession>A0AC35UDZ5</accession>
<reference evidence="2" key="1">
    <citation type="submission" date="2016-11" db="UniProtKB">
        <authorList>
            <consortium name="WormBaseParasite"/>
        </authorList>
    </citation>
    <scope>IDENTIFICATION</scope>
    <source>
        <strain evidence="2">KR3021</strain>
    </source>
</reference>
<dbReference type="Proteomes" id="UP000095286">
    <property type="component" value="Unplaced"/>
</dbReference>
<sequence>MHDYIRTVFSQPDLFDQIFENDINFDKLKEIGRELYQKLDCTSVNRILVPDPLFLDMMIAGEDEEVVGAFCSFDCNTEEDFAEIIEVSQEVDSLIKATRLKVELMFIDKTTFSGNKMLSISSTIKSIFEKFVCADTLHMHISTAHFEIEDNIGIEDGNQRHPNISEDEDVYNAYHIYQHLRSPFIKRISILNWHELMLLIRNEEIANENLFQYLPNLNYLKLDNLYPHDVKETSLVEVDQLVDLFQVNEGTTMCIKLENSVVANSPVMVRLLTKLDQKKLKLKLYLDDNVLLSLDCSTKITNILDNLIFYYSCVNQNERPNYFLDKLGSTGINKLRIHIDNKAYHLMVSEGNKSMKFFETKKDLSLIMDVSECQKHALKHDWNQLCKVIPDGLESLRVNFSLQLSGYFYDKVLGAKFGSLKILFFEGLSALSNVPNLKFLTQLTNLQFLYHNCMGQISLAYPSNLRVLSVNCSNLQNYTTGKYSNEFILSQEMECNCFKTKKHFKHFLHLQLPLHKIKIINCYYNKIDDSSFARACFNKFDYFEDLNECL</sequence>
<evidence type="ECO:0000313" key="2">
    <source>
        <dbReference type="WBParaSite" id="RSKR_0001023800.1"/>
    </source>
</evidence>
<dbReference type="WBParaSite" id="RSKR_0001023800.1">
    <property type="protein sequence ID" value="RSKR_0001023800.1"/>
    <property type="gene ID" value="RSKR_0001023800"/>
</dbReference>
<organism evidence="1 2">
    <name type="scientific">Rhabditophanes sp. KR3021</name>
    <dbReference type="NCBI Taxonomy" id="114890"/>
    <lineage>
        <taxon>Eukaryota</taxon>
        <taxon>Metazoa</taxon>
        <taxon>Ecdysozoa</taxon>
        <taxon>Nematoda</taxon>
        <taxon>Chromadorea</taxon>
        <taxon>Rhabditida</taxon>
        <taxon>Tylenchina</taxon>
        <taxon>Panagrolaimomorpha</taxon>
        <taxon>Strongyloidoidea</taxon>
        <taxon>Alloionematidae</taxon>
        <taxon>Rhabditophanes</taxon>
    </lineage>
</organism>
<evidence type="ECO:0000313" key="1">
    <source>
        <dbReference type="Proteomes" id="UP000095286"/>
    </source>
</evidence>